<dbReference type="PANTHER" id="PTHR12049">
    <property type="entry name" value="PROTEIN ARGININE METHYLTRANSFERASE NDUFAF7, MITOCHONDRIAL"/>
    <property type="match status" value="1"/>
</dbReference>
<dbReference type="Proteomes" id="UP000235731">
    <property type="component" value="Unassembled WGS sequence"/>
</dbReference>
<dbReference type="Pfam" id="PF02636">
    <property type="entry name" value="Methyltransf_28"/>
    <property type="match status" value="1"/>
</dbReference>
<accession>A0A2N7PLG6</accession>
<reference evidence="3 4" key="1">
    <citation type="submission" date="2018-01" db="EMBL/GenBank/DDBJ databases">
        <title>Metagenomic assembled genomes from two thermal pools in the Uzon Caldera, Kamchatka, Russia.</title>
        <authorList>
            <person name="Wilkins L."/>
            <person name="Ettinger C."/>
        </authorList>
    </citation>
    <scope>NUCLEOTIDE SEQUENCE [LARGE SCALE GENOMIC DNA]</scope>
    <source>
        <strain evidence="3">ZAV-15</strain>
    </source>
</reference>
<name>A0A2N7PLG6_9BACT</name>
<organism evidence="3 4">
    <name type="scientific">Caldimicrobium thiodismutans</name>
    <dbReference type="NCBI Taxonomy" id="1653476"/>
    <lineage>
        <taxon>Bacteria</taxon>
        <taxon>Pseudomonadati</taxon>
        <taxon>Thermodesulfobacteriota</taxon>
        <taxon>Thermodesulfobacteria</taxon>
        <taxon>Thermodesulfobacteriales</taxon>
        <taxon>Thermodesulfobacteriaceae</taxon>
        <taxon>Caldimicrobium</taxon>
    </lineage>
</organism>
<dbReference type="GO" id="GO:0032259">
    <property type="term" value="P:methylation"/>
    <property type="evidence" value="ECO:0007669"/>
    <property type="project" value="UniProtKB-KW"/>
</dbReference>
<keyword evidence="1 3" id="KW-0489">Methyltransferase</keyword>
<dbReference type="GO" id="GO:0035243">
    <property type="term" value="F:protein-arginine omega-N symmetric methyltransferase activity"/>
    <property type="evidence" value="ECO:0007669"/>
    <property type="project" value="TreeGrafter"/>
</dbReference>
<dbReference type="InterPro" id="IPR038375">
    <property type="entry name" value="NDUFAF7_sf"/>
</dbReference>
<dbReference type="InterPro" id="IPR029063">
    <property type="entry name" value="SAM-dependent_MTases_sf"/>
</dbReference>
<protein>
    <submittedName>
        <fullName evidence="3">SAM-dependent methyltransferase</fullName>
    </submittedName>
</protein>
<proteinExistence type="predicted"/>
<dbReference type="Gene3D" id="3.40.50.12710">
    <property type="match status" value="1"/>
</dbReference>
<dbReference type="InterPro" id="IPR003788">
    <property type="entry name" value="NDUFAF7"/>
</dbReference>
<comment type="caution">
    <text evidence="3">The sequence shown here is derived from an EMBL/GenBank/DDBJ whole genome shotgun (WGS) entry which is preliminary data.</text>
</comment>
<evidence type="ECO:0000313" key="3">
    <source>
        <dbReference type="EMBL" id="PMP64431.1"/>
    </source>
</evidence>
<dbReference type="SUPFAM" id="SSF53335">
    <property type="entry name" value="S-adenosyl-L-methionine-dependent methyltransferases"/>
    <property type="match status" value="1"/>
</dbReference>
<evidence type="ECO:0000256" key="2">
    <source>
        <dbReference type="ARBA" id="ARBA00022679"/>
    </source>
</evidence>
<gene>
    <name evidence="3" type="ORF">C0197_00465</name>
</gene>
<evidence type="ECO:0000256" key="1">
    <source>
        <dbReference type="ARBA" id="ARBA00022603"/>
    </source>
</evidence>
<evidence type="ECO:0000313" key="4">
    <source>
        <dbReference type="Proteomes" id="UP000235731"/>
    </source>
</evidence>
<sequence>MFLQLLEALSPLTFETYMELALYHPDYGYYARGNVPGKAGDFITSPCVHKVFGATLALQVLEAYELLNRSKNFVILEAGAGAGYLALDILEYLSLKGFHFPYYIVEPFSALRAFQEQTLSRYLSQVNWFKSFEELPLFEGIFICNELFDALPVHLIEKKGEDLFEIWLEFKEKEVTEKFEKLTDPEILKRVYPYFPRWPEGYRTEVCLRAEEIYKALSQKMKRGLIVIIDYGYPRADYYHPGRSRGTLLCYYRHRVCDNPYFKPGHIDITAHVDFTYLRELAEKYGFLNLGFTQQGPYLASLGIDQVFLEISDNSFKDKEALKMLVFPEGFGHSHWVLVQGRFIGLGSIPKLSGFRFSNRLKLLY</sequence>
<dbReference type="AlphaFoldDB" id="A0A2N7PLG6"/>
<keyword evidence="2 3" id="KW-0808">Transferase</keyword>
<dbReference type="PANTHER" id="PTHR12049:SF7">
    <property type="entry name" value="PROTEIN ARGININE METHYLTRANSFERASE NDUFAF7, MITOCHONDRIAL"/>
    <property type="match status" value="1"/>
</dbReference>
<dbReference type="EMBL" id="PNIE01000007">
    <property type="protein sequence ID" value="PMP64431.1"/>
    <property type="molecule type" value="Genomic_DNA"/>
</dbReference>